<dbReference type="PANTHER" id="PTHR34730:SF1">
    <property type="entry name" value="PARAQUAT-INDUCIBLE PROTEIN A"/>
    <property type="match status" value="1"/>
</dbReference>
<dbReference type="PANTHER" id="PTHR34730">
    <property type="entry name" value="UNNAMED PRODUCT"/>
    <property type="match status" value="1"/>
</dbReference>
<evidence type="ECO:0000313" key="3">
    <source>
        <dbReference type="Proteomes" id="UP001189429"/>
    </source>
</evidence>
<organism evidence="2 3">
    <name type="scientific">Prorocentrum cordatum</name>
    <dbReference type="NCBI Taxonomy" id="2364126"/>
    <lineage>
        <taxon>Eukaryota</taxon>
        <taxon>Sar</taxon>
        <taxon>Alveolata</taxon>
        <taxon>Dinophyceae</taxon>
        <taxon>Prorocentrales</taxon>
        <taxon>Prorocentraceae</taxon>
        <taxon>Prorocentrum</taxon>
    </lineage>
</organism>
<name>A0ABN9W346_9DINO</name>
<keyword evidence="1" id="KW-0472">Membrane</keyword>
<dbReference type="Proteomes" id="UP001189429">
    <property type="component" value="Unassembled WGS sequence"/>
</dbReference>
<feature type="transmembrane region" description="Helical" evidence="1">
    <location>
        <begin position="6"/>
        <end position="29"/>
    </location>
</feature>
<feature type="transmembrane region" description="Helical" evidence="1">
    <location>
        <begin position="41"/>
        <end position="62"/>
    </location>
</feature>
<dbReference type="EMBL" id="CAUYUJ010018081">
    <property type="protein sequence ID" value="CAK0880484.1"/>
    <property type="molecule type" value="Genomic_DNA"/>
</dbReference>
<evidence type="ECO:0000313" key="2">
    <source>
        <dbReference type="EMBL" id="CAK0880484.1"/>
    </source>
</evidence>
<sequence length="163" mass="17270">MFTLSFCSSIFSMLMVIAHHALLMVLWAVPFASRWQRRGLVAAQVSILAAVLEIRQFALFILGDKCDALDALLESIPPIASRLPGSVTCFDVRSELREGFFVLLAAAVVSSIVSQVVLRMCSAALDVDKVHGTPADATAAAGLDEESRAAGPADGGPQVQVTV</sequence>
<reference evidence="2" key="1">
    <citation type="submission" date="2023-10" db="EMBL/GenBank/DDBJ databases">
        <authorList>
            <person name="Chen Y."/>
            <person name="Shah S."/>
            <person name="Dougan E. K."/>
            <person name="Thang M."/>
            <person name="Chan C."/>
        </authorList>
    </citation>
    <scope>NUCLEOTIDE SEQUENCE [LARGE SCALE GENOMIC DNA]</scope>
</reference>
<gene>
    <name evidence="2" type="ORF">PCOR1329_LOCUS63614</name>
</gene>
<feature type="transmembrane region" description="Helical" evidence="1">
    <location>
        <begin position="100"/>
        <end position="118"/>
    </location>
</feature>
<comment type="caution">
    <text evidence="2">The sequence shown here is derived from an EMBL/GenBank/DDBJ whole genome shotgun (WGS) entry which is preliminary data.</text>
</comment>
<evidence type="ECO:0000256" key="1">
    <source>
        <dbReference type="SAM" id="Phobius"/>
    </source>
</evidence>
<keyword evidence="1" id="KW-0812">Transmembrane</keyword>
<keyword evidence="1" id="KW-1133">Transmembrane helix</keyword>
<proteinExistence type="predicted"/>
<accession>A0ABN9W346</accession>
<protein>
    <submittedName>
        <fullName evidence="2">Uncharacterized protein</fullName>
    </submittedName>
</protein>
<keyword evidence="3" id="KW-1185">Reference proteome</keyword>